<name>A0ABQ5HUI9_9ASTR</name>
<sequence>MTELILKKYMEKAQTESHLSITSNDINIELSKEFLEELQVNAYHGWNDEDVINYIAMVLKMIDSIYIPGVDSHQLRMKIFPLSLADEAKQWWINEGEGKITIRDELIEKFFCKFYPESYDREEEMLDEGDNWGIDPLEFISRVNSSFDKHMKMDGRTKKVLFHAWINGNWNKRQIDESISRSKNTTTDSFFKPYLITHGKSDTKNEDEQSQTKRKYSNTCNSNDEQPDKRRFKAEKFEAIQYSLGPNEEYIAIRSYEYDIWERNEDNMSKIYQDIFQKKDEGWKDLVKEISTKLVECIFSGILLTPSDIQYSAAYSDLRVLQYAIELLKKHGLDECVSMSTPMAIERLDANLQGTPTDQTTYRRMIGGLMYLTASRPNFAFATFSYNMGLWYSKDFGFELIAYSDADHARCKDDYKSSSGGLQFLGGRLVSWSSKKQDCTAMSTAEAEYYNRIPMYCDSKSAIAISCNPVQYSKTKHIDIRYHFIKEHVEKGTVEIYFVGTEYQLADLFTKALLKERFEYLVHRIVIIMAQQQHAAEVYPDELCPPNKRYDLMDANKKVDLEHVQCLPKSKILMNIFKNHPLQFSIAASSFIPWIYMAQFWHTLKEDGSKYRLRISTRLTPPAPVPTVDKADEIILQDTLQISLVEHKSREEQEARENVELVNKHLASEEIEKMMEGSENVIDDSLSPRNDKPKIPSTRLEPRSDKESPEVEITNNKEVEITNVVIPANVNKEEDEITDEVFLSRKSFDTLADHLQEVMVKSLPTMVDMHIKEQVKKQVFEQVKDQVTVYVTEGQIMERQKTKEEMERMIAKAILQERGYIQAEISLQIQKAIDNHIPSQVDASIRSYMSGHILHVHPVQSQTPSVPEQQYQLYLSMKNDPQLQQQDIAICAKRQKTSEYEAYVFGESSFGQVNEEEQGPSTSDDDETLTKQVSQDIMKEVSLTIDEAKLKKMADEIKEILVSPHLQKTTPLVQSCQRDPEAPTLSLINQDLLYLKKGSSRPEKIVLSLHKFPNPHEKIFYIKKQKEPGKPKEEVYSNSKIIQVIKTYWELGHEYKFTTAANEYRFIEDVITKKIVYHLFDDEVEFLGCVFLSYLLALKITCSCFHDFIDKDLIDLVLPDVRRSKQPELKRSLDSTMNGKKVNLTAPTISFPGIEKHKMFSIIYEPVHGIIYKNSKKEKMVMRHSEIHKFYDATLNRVLEGLKSYNNDVKYVYVQRELTNDKVEYLKLFEEEIEVRLKYHN</sequence>
<reference evidence="2" key="1">
    <citation type="journal article" date="2022" name="Int. J. Mol. Sci.">
        <title>Draft Genome of Tanacetum Coccineum: Genomic Comparison of Closely Related Tanacetum-Family Plants.</title>
        <authorList>
            <person name="Yamashiro T."/>
            <person name="Shiraishi A."/>
            <person name="Nakayama K."/>
            <person name="Satake H."/>
        </authorList>
    </citation>
    <scope>NUCLEOTIDE SEQUENCE</scope>
</reference>
<gene>
    <name evidence="2" type="ORF">Tco_1079663</name>
</gene>
<dbReference type="EMBL" id="BQNB010019958">
    <property type="protein sequence ID" value="GJT90818.1"/>
    <property type="molecule type" value="Genomic_DNA"/>
</dbReference>
<organism evidence="2 3">
    <name type="scientific">Tanacetum coccineum</name>
    <dbReference type="NCBI Taxonomy" id="301880"/>
    <lineage>
        <taxon>Eukaryota</taxon>
        <taxon>Viridiplantae</taxon>
        <taxon>Streptophyta</taxon>
        <taxon>Embryophyta</taxon>
        <taxon>Tracheophyta</taxon>
        <taxon>Spermatophyta</taxon>
        <taxon>Magnoliopsida</taxon>
        <taxon>eudicotyledons</taxon>
        <taxon>Gunneridae</taxon>
        <taxon>Pentapetalae</taxon>
        <taxon>asterids</taxon>
        <taxon>campanulids</taxon>
        <taxon>Asterales</taxon>
        <taxon>Asteraceae</taxon>
        <taxon>Asteroideae</taxon>
        <taxon>Anthemideae</taxon>
        <taxon>Anthemidinae</taxon>
        <taxon>Tanacetum</taxon>
    </lineage>
</organism>
<feature type="region of interest" description="Disordered" evidence="1">
    <location>
        <begin position="679"/>
        <end position="711"/>
    </location>
</feature>
<evidence type="ECO:0000313" key="3">
    <source>
        <dbReference type="Proteomes" id="UP001151760"/>
    </source>
</evidence>
<feature type="region of interest" description="Disordered" evidence="1">
    <location>
        <begin position="911"/>
        <end position="930"/>
    </location>
</feature>
<comment type="caution">
    <text evidence="2">The sequence shown here is derived from an EMBL/GenBank/DDBJ whole genome shotgun (WGS) entry which is preliminary data.</text>
</comment>
<feature type="region of interest" description="Disordered" evidence="1">
    <location>
        <begin position="198"/>
        <end position="228"/>
    </location>
</feature>
<feature type="compositionally biased region" description="Acidic residues" evidence="1">
    <location>
        <begin position="914"/>
        <end position="927"/>
    </location>
</feature>
<protein>
    <recommendedName>
        <fullName evidence="4">Reverse transcriptase Ty1/copia-type domain-containing protein</fullName>
    </recommendedName>
</protein>
<reference evidence="2" key="2">
    <citation type="submission" date="2022-01" db="EMBL/GenBank/DDBJ databases">
        <authorList>
            <person name="Yamashiro T."/>
            <person name="Shiraishi A."/>
            <person name="Satake H."/>
            <person name="Nakayama K."/>
        </authorList>
    </citation>
    <scope>NUCLEOTIDE SEQUENCE</scope>
</reference>
<keyword evidence="3" id="KW-1185">Reference proteome</keyword>
<evidence type="ECO:0008006" key="4">
    <source>
        <dbReference type="Google" id="ProtNLM"/>
    </source>
</evidence>
<accession>A0ABQ5HUI9</accession>
<dbReference type="PANTHER" id="PTHR11439">
    <property type="entry name" value="GAG-POL-RELATED RETROTRANSPOSON"/>
    <property type="match status" value="1"/>
</dbReference>
<proteinExistence type="predicted"/>
<feature type="compositionally biased region" description="Basic and acidic residues" evidence="1">
    <location>
        <begin position="199"/>
        <end position="211"/>
    </location>
</feature>
<evidence type="ECO:0000313" key="2">
    <source>
        <dbReference type="EMBL" id="GJT90818.1"/>
    </source>
</evidence>
<feature type="compositionally biased region" description="Basic and acidic residues" evidence="1">
    <location>
        <begin position="689"/>
        <end position="711"/>
    </location>
</feature>
<dbReference type="Proteomes" id="UP001151760">
    <property type="component" value="Unassembled WGS sequence"/>
</dbReference>
<dbReference type="CDD" id="cd09272">
    <property type="entry name" value="RNase_HI_RT_Ty1"/>
    <property type="match status" value="1"/>
</dbReference>
<evidence type="ECO:0000256" key="1">
    <source>
        <dbReference type="SAM" id="MobiDB-lite"/>
    </source>
</evidence>
<dbReference type="PANTHER" id="PTHR11439:SF483">
    <property type="entry name" value="PEPTIDE SYNTHASE GLIP-LIKE, PUTATIVE (AFU_ORTHOLOGUE AFUA_3G12920)-RELATED"/>
    <property type="match status" value="1"/>
</dbReference>